<name>A0ABW4TQD9_9ACTN</name>
<proteinExistence type="predicted"/>
<dbReference type="InterPro" id="IPR005184">
    <property type="entry name" value="DUF306_Meta_HslJ"/>
</dbReference>
<dbReference type="InterPro" id="IPR038670">
    <property type="entry name" value="HslJ-like_sf"/>
</dbReference>
<evidence type="ECO:0000259" key="1">
    <source>
        <dbReference type="Pfam" id="PF03724"/>
    </source>
</evidence>
<dbReference type="Gene3D" id="2.40.128.270">
    <property type="match status" value="2"/>
</dbReference>
<feature type="domain" description="DUF306" evidence="1">
    <location>
        <begin position="39"/>
        <end position="111"/>
    </location>
</feature>
<protein>
    <submittedName>
        <fullName evidence="2">META domain-containing protein</fullName>
    </submittedName>
</protein>
<dbReference type="Proteomes" id="UP001597351">
    <property type="component" value="Unassembled WGS sequence"/>
</dbReference>
<dbReference type="PROSITE" id="PS51257">
    <property type="entry name" value="PROKAR_LIPOPROTEIN"/>
    <property type="match status" value="1"/>
</dbReference>
<accession>A0ABW4TQD9</accession>
<feature type="domain" description="DUF306" evidence="1">
    <location>
        <begin position="143"/>
        <end position="248"/>
    </location>
</feature>
<dbReference type="EMBL" id="JBHUGD010000003">
    <property type="protein sequence ID" value="MFD1948145.1"/>
    <property type="molecule type" value="Genomic_DNA"/>
</dbReference>
<dbReference type="PANTHER" id="PTHR35535">
    <property type="entry name" value="HEAT SHOCK PROTEIN HSLJ"/>
    <property type="match status" value="1"/>
</dbReference>
<dbReference type="Pfam" id="PF03724">
    <property type="entry name" value="META"/>
    <property type="match status" value="2"/>
</dbReference>
<dbReference type="RefSeq" id="WP_343919911.1">
    <property type="nucleotide sequence ID" value="NZ_BAAAJT010000002.1"/>
</dbReference>
<evidence type="ECO:0000313" key="3">
    <source>
        <dbReference type="Proteomes" id="UP001597351"/>
    </source>
</evidence>
<reference evidence="3" key="1">
    <citation type="journal article" date="2019" name="Int. J. Syst. Evol. Microbiol.">
        <title>The Global Catalogue of Microorganisms (GCM) 10K type strain sequencing project: providing services to taxonomists for standard genome sequencing and annotation.</title>
        <authorList>
            <consortium name="The Broad Institute Genomics Platform"/>
            <consortium name="The Broad Institute Genome Sequencing Center for Infectious Disease"/>
            <person name="Wu L."/>
            <person name="Ma J."/>
        </authorList>
    </citation>
    <scope>NUCLEOTIDE SEQUENCE [LARGE SCALE GENOMIC DNA]</scope>
    <source>
        <strain evidence="3">CGMCC 1.12477</strain>
    </source>
</reference>
<dbReference type="InterPro" id="IPR053147">
    <property type="entry name" value="Hsp_HslJ-like"/>
</dbReference>
<dbReference type="PANTHER" id="PTHR35535:SF2">
    <property type="entry name" value="DUF306 DOMAIN-CONTAINING PROTEIN"/>
    <property type="match status" value="1"/>
</dbReference>
<keyword evidence="3" id="KW-1185">Reference proteome</keyword>
<evidence type="ECO:0000313" key="2">
    <source>
        <dbReference type="EMBL" id="MFD1948145.1"/>
    </source>
</evidence>
<organism evidence="2 3">
    <name type="scientific">Nocardioides aestuarii</name>
    <dbReference type="NCBI Taxonomy" id="252231"/>
    <lineage>
        <taxon>Bacteria</taxon>
        <taxon>Bacillati</taxon>
        <taxon>Actinomycetota</taxon>
        <taxon>Actinomycetes</taxon>
        <taxon>Propionibacteriales</taxon>
        <taxon>Nocardioidaceae</taxon>
        <taxon>Nocardioides</taxon>
    </lineage>
</organism>
<gene>
    <name evidence="2" type="ORF">ACFSDE_15190</name>
</gene>
<comment type="caution">
    <text evidence="2">The sequence shown here is derived from an EMBL/GenBank/DDBJ whole genome shotgun (WGS) entry which is preliminary data.</text>
</comment>
<sequence length="258" mass="27302">MRLLLPALVLLLAGCGSEQPPDDFPPSAGLPSGDYVATVLPTPFALGDEVQLTLDGTQLTVRGTCNTLSGDVELDAEGVLTVDSVGGTEMGCPGNGFEQDDWLVDFLTSRPVLETLDAGFSLRSGDTTVQFLPPDASPAVDDAPLEGTRWRLTGVEERDGDAVGMTAVPRRTRAWLRIEDGDVRFDTGCNSGGGPVTVGVDRLRFGQVAITLVGCLGDGARLEAPQVDVLMHRSAMWTVDGDQLRLSRGPTTLLYTAE</sequence>